<accession>A0ABU5T3C2</accession>
<evidence type="ECO:0000313" key="3">
    <source>
        <dbReference type="Proteomes" id="UP001304769"/>
    </source>
</evidence>
<feature type="transmembrane region" description="Helical" evidence="1">
    <location>
        <begin position="301"/>
        <end position="322"/>
    </location>
</feature>
<feature type="transmembrane region" description="Helical" evidence="1">
    <location>
        <begin position="350"/>
        <end position="372"/>
    </location>
</feature>
<feature type="transmembrane region" description="Helical" evidence="1">
    <location>
        <begin position="396"/>
        <end position="420"/>
    </location>
</feature>
<reference evidence="2 3" key="1">
    <citation type="submission" date="2023-12" db="EMBL/GenBank/DDBJ databases">
        <title>Sinomonas terricola sp. nov, isolated from litchi orchard soil in Guangdong, PR China.</title>
        <authorList>
            <person name="Jiaxin W."/>
            <person name="Yang Z."/>
            <person name="Honghui Z."/>
        </authorList>
    </citation>
    <scope>NUCLEOTIDE SEQUENCE [LARGE SCALE GENOMIC DNA]</scope>
    <source>
        <strain evidence="2 3">JGH33</strain>
    </source>
</reference>
<feature type="transmembrane region" description="Helical" evidence="1">
    <location>
        <begin position="153"/>
        <end position="175"/>
    </location>
</feature>
<feature type="transmembrane region" description="Helical" evidence="1">
    <location>
        <begin position="118"/>
        <end position="141"/>
    </location>
</feature>
<feature type="transmembrane region" description="Helical" evidence="1">
    <location>
        <begin position="440"/>
        <end position="461"/>
    </location>
</feature>
<protein>
    <recommendedName>
        <fullName evidence="4">Polyketide antibiotic transporter</fullName>
    </recommendedName>
</protein>
<organism evidence="2 3">
    <name type="scientific">Sinomonas terricola</name>
    <dbReference type="NCBI Taxonomy" id="3110330"/>
    <lineage>
        <taxon>Bacteria</taxon>
        <taxon>Bacillati</taxon>
        <taxon>Actinomycetota</taxon>
        <taxon>Actinomycetes</taxon>
        <taxon>Micrococcales</taxon>
        <taxon>Micrococcaceae</taxon>
        <taxon>Sinomonas</taxon>
    </lineage>
</organism>
<keyword evidence="3" id="KW-1185">Reference proteome</keyword>
<feature type="transmembrane region" description="Helical" evidence="1">
    <location>
        <begin position="73"/>
        <end position="97"/>
    </location>
</feature>
<evidence type="ECO:0000256" key="1">
    <source>
        <dbReference type="SAM" id="Phobius"/>
    </source>
</evidence>
<evidence type="ECO:0000313" key="2">
    <source>
        <dbReference type="EMBL" id="MEA5454070.1"/>
    </source>
</evidence>
<sequence>MGTLWILYRQRLRRDRWQLVIWVLAIGLLALLSVSTIAKTYGDEASRAEVLRLATATPAILMLRGLARGPGEGAFTFFALFAFLALLAAFMSTFLAVRHTRAEEESGRAELISATPAGRWAPLLATIVHGLLANVLIAAAITGGLVAGGLPAAGSLVAGAAAGAVGIAFLGVGLLSAEFMSTSRGANGTASAVVMTAYILRGFGDSTGRVGADGMTMTAAWPSWLSPIGWGQQTFAFTGDRWWPLLLPLALGAGCVAAVVLLMTQRDVGASVLAGRASRPDARRSLRGPISLAMRLQQGAVIGWCIGGLATGLLAGALGAAIQQSVSDNPSITNALRAMIQAQGTSMTQLLISALFSFGGVLAAACALQAVIRLRQEESAGTAAWVLAQPLGRARWFAGFLIVGTSAVVLVMGFAALGAWASLVASGDTSRAVGDVWQTAAGQVPAALIYLALPGLVFVVWPRGTAPLGWGLLTVGVMVGIYGGMIGLDQSVRDLSPFTHAPVPGSSGADWSGGFWMLGISAVLVAVSLAAVRRREIGSA</sequence>
<feature type="transmembrane region" description="Helical" evidence="1">
    <location>
        <begin position="187"/>
        <end position="204"/>
    </location>
</feature>
<proteinExistence type="predicted"/>
<dbReference type="EMBL" id="JAYGGQ010000002">
    <property type="protein sequence ID" value="MEA5454070.1"/>
    <property type="molecule type" value="Genomic_DNA"/>
</dbReference>
<comment type="caution">
    <text evidence="2">The sequence shown here is derived from an EMBL/GenBank/DDBJ whole genome shotgun (WGS) entry which is preliminary data.</text>
</comment>
<gene>
    <name evidence="2" type="ORF">SPF06_04970</name>
</gene>
<evidence type="ECO:0008006" key="4">
    <source>
        <dbReference type="Google" id="ProtNLM"/>
    </source>
</evidence>
<keyword evidence="1" id="KW-1133">Transmembrane helix</keyword>
<feature type="transmembrane region" description="Helical" evidence="1">
    <location>
        <begin position="20"/>
        <end position="38"/>
    </location>
</feature>
<dbReference type="RefSeq" id="WP_323277858.1">
    <property type="nucleotide sequence ID" value="NZ_JAYGGQ010000002.1"/>
</dbReference>
<feature type="transmembrane region" description="Helical" evidence="1">
    <location>
        <begin position="242"/>
        <end position="263"/>
    </location>
</feature>
<keyword evidence="1" id="KW-0812">Transmembrane</keyword>
<feature type="transmembrane region" description="Helical" evidence="1">
    <location>
        <begin position="468"/>
        <end position="488"/>
    </location>
</feature>
<keyword evidence="1" id="KW-0472">Membrane</keyword>
<feature type="transmembrane region" description="Helical" evidence="1">
    <location>
        <begin position="514"/>
        <end position="532"/>
    </location>
</feature>
<dbReference type="Proteomes" id="UP001304769">
    <property type="component" value="Unassembled WGS sequence"/>
</dbReference>
<name>A0ABU5T3C2_9MICC</name>